<evidence type="ECO:0000256" key="5">
    <source>
        <dbReference type="ARBA" id="ARBA00023180"/>
    </source>
</evidence>
<dbReference type="STRING" id="7102.A0A2A4JZ33"/>
<feature type="signal peptide" evidence="6">
    <location>
        <begin position="1"/>
        <end position="25"/>
    </location>
</feature>
<proteinExistence type="inferred from homology"/>
<reference evidence="8" key="1">
    <citation type="submission" date="2017-09" db="EMBL/GenBank/DDBJ databases">
        <title>Contemporary evolution of a Lepidopteran species, Heliothis virescens, in response to modern agricultural practices.</title>
        <authorList>
            <person name="Fritz M.L."/>
            <person name="Deyonke A.M."/>
            <person name="Papanicolaou A."/>
            <person name="Micinski S."/>
            <person name="Westbrook J."/>
            <person name="Gould F."/>
        </authorList>
    </citation>
    <scope>NUCLEOTIDE SEQUENCE [LARGE SCALE GENOMIC DNA]</scope>
    <source>
        <strain evidence="8">HvINT-</strain>
        <tissue evidence="8">Whole body</tissue>
    </source>
</reference>
<protein>
    <recommendedName>
        <fullName evidence="6">Carboxylic ester hydrolase</fullName>
        <ecNumber evidence="6">3.1.1.-</ecNumber>
    </recommendedName>
</protein>
<feature type="chain" id="PRO_5011830708" description="Carboxylic ester hydrolase" evidence="6">
    <location>
        <begin position="26"/>
        <end position="549"/>
    </location>
</feature>
<evidence type="ECO:0000313" key="8">
    <source>
        <dbReference type="EMBL" id="PCG77069.1"/>
    </source>
</evidence>
<keyword evidence="3 6" id="KW-0378">Hydrolase</keyword>
<dbReference type="InterPro" id="IPR002018">
    <property type="entry name" value="CarbesteraseB"/>
</dbReference>
<keyword evidence="6" id="KW-0732">Signal</keyword>
<sequence>MNIMGDNKIKIILPLIFCLVHGSSGLSRIDPLVDSKVGLIRGLRATDGDYSMFMGIPYATVNESNPFGPSTPHPGFDDVFEAYDDSAICPQIEEFHNTVVGSMDCLHLNIYAPNTANSRNRLPVLVWIYGGAFSIGFSGRFLYGPQFFVEKEVILVTLNYRLGPYGFMCLDVPDVPGNQGLKDQQLALKWIKDNIEAFGGDSNQITIMGESAGGASVDFHLLYSQEKIFDKAIIQSGAALGPWAVVEPDRSAPLKLSEHLGFITTDVQEALGFLSTVDTNLIIAAIPALGLEFRPCVENNFENVENFIHDYPLNIKQPSVANVPILIGYNSYESLSTYDKLSEEEFENLNVFYEFLVKYFNFGGEELIEMEQYVRNFYIGDEKITKAVEDGIIKFRSDLFFTYPVVRTIQKYLDNRVKNIYFYLFSYDGERNFVKNRLNITNPGTAHADEIGYLFDISYMDEPNPEDQLIVDRITTLWSNFVKHGNPTPETSELLPVQWPVVTKDLLNYLNIDSELQVEKRNFNTRIAFWELFYKLNEKAQIGYKENNE</sequence>
<dbReference type="InterPro" id="IPR019826">
    <property type="entry name" value="Carboxylesterase_B_AS"/>
</dbReference>
<dbReference type="EMBL" id="NWSH01000356">
    <property type="protein sequence ID" value="PCG77069.1"/>
    <property type="molecule type" value="Genomic_DNA"/>
</dbReference>
<dbReference type="InterPro" id="IPR029058">
    <property type="entry name" value="AB_hydrolase_fold"/>
</dbReference>
<gene>
    <name evidence="8" type="ORF">B5V51_8157</name>
</gene>
<accession>A0A2A4JZ33</accession>
<dbReference type="AlphaFoldDB" id="A0A2A4JZ33"/>
<feature type="domain" description="Carboxylesterase type B" evidence="7">
    <location>
        <begin position="30"/>
        <end position="530"/>
    </location>
</feature>
<dbReference type="PANTHER" id="PTHR43142">
    <property type="entry name" value="CARBOXYLIC ESTER HYDROLASE"/>
    <property type="match status" value="1"/>
</dbReference>
<keyword evidence="2" id="KW-0719">Serine esterase</keyword>
<evidence type="ECO:0000259" key="7">
    <source>
        <dbReference type="Pfam" id="PF00135"/>
    </source>
</evidence>
<dbReference type="EC" id="3.1.1.-" evidence="6"/>
<evidence type="ECO:0000256" key="3">
    <source>
        <dbReference type="ARBA" id="ARBA00022801"/>
    </source>
</evidence>
<dbReference type="SUPFAM" id="SSF53474">
    <property type="entry name" value="alpha/beta-Hydrolases"/>
    <property type="match status" value="1"/>
</dbReference>
<evidence type="ECO:0000256" key="1">
    <source>
        <dbReference type="ARBA" id="ARBA00005964"/>
    </source>
</evidence>
<dbReference type="PROSITE" id="PS00122">
    <property type="entry name" value="CARBOXYLESTERASE_B_1"/>
    <property type="match status" value="1"/>
</dbReference>
<dbReference type="Gene3D" id="3.40.50.1820">
    <property type="entry name" value="alpha/beta hydrolase"/>
    <property type="match status" value="1"/>
</dbReference>
<evidence type="ECO:0000256" key="6">
    <source>
        <dbReference type="RuleBase" id="RU361235"/>
    </source>
</evidence>
<comment type="similarity">
    <text evidence="1 6">Belongs to the type-B carboxylesterase/lipase family.</text>
</comment>
<organism evidence="8">
    <name type="scientific">Heliothis virescens</name>
    <name type="common">Tobacco budworm moth</name>
    <dbReference type="NCBI Taxonomy" id="7102"/>
    <lineage>
        <taxon>Eukaryota</taxon>
        <taxon>Metazoa</taxon>
        <taxon>Ecdysozoa</taxon>
        <taxon>Arthropoda</taxon>
        <taxon>Hexapoda</taxon>
        <taxon>Insecta</taxon>
        <taxon>Pterygota</taxon>
        <taxon>Neoptera</taxon>
        <taxon>Endopterygota</taxon>
        <taxon>Lepidoptera</taxon>
        <taxon>Glossata</taxon>
        <taxon>Ditrysia</taxon>
        <taxon>Noctuoidea</taxon>
        <taxon>Noctuidae</taxon>
        <taxon>Heliothinae</taxon>
        <taxon>Heliothis</taxon>
    </lineage>
</organism>
<name>A0A2A4JZ33_HELVI</name>
<dbReference type="GO" id="GO:0052689">
    <property type="term" value="F:carboxylic ester hydrolase activity"/>
    <property type="evidence" value="ECO:0007669"/>
    <property type="project" value="UniProtKB-KW"/>
</dbReference>
<dbReference type="Pfam" id="PF00135">
    <property type="entry name" value="COesterase"/>
    <property type="match status" value="1"/>
</dbReference>
<evidence type="ECO:0000256" key="4">
    <source>
        <dbReference type="ARBA" id="ARBA00023157"/>
    </source>
</evidence>
<keyword evidence="4" id="KW-1015">Disulfide bond</keyword>
<dbReference type="PANTHER" id="PTHR43142:SF1">
    <property type="entry name" value="CARBOXYLIC ESTER HYDROLASE"/>
    <property type="match status" value="1"/>
</dbReference>
<keyword evidence="5" id="KW-0325">Glycoprotein</keyword>
<comment type="caution">
    <text evidence="8">The sequence shown here is derived from an EMBL/GenBank/DDBJ whole genome shotgun (WGS) entry which is preliminary data.</text>
</comment>
<evidence type="ECO:0000256" key="2">
    <source>
        <dbReference type="ARBA" id="ARBA00022487"/>
    </source>
</evidence>